<dbReference type="HOGENOM" id="CLU_2613389_0_0_2"/>
<evidence type="ECO:0008006" key="3">
    <source>
        <dbReference type="Google" id="ProtNLM"/>
    </source>
</evidence>
<reference evidence="1" key="1">
    <citation type="submission" date="2010-02" db="EMBL/GenBank/DDBJ databases">
        <title>Complete sequence of Aciduliprofundum boonei T469.</title>
        <authorList>
            <consortium name="US DOE Joint Genome Institute"/>
            <person name="Lucas S."/>
            <person name="Copeland A."/>
            <person name="Lapidus A."/>
            <person name="Cheng J.-F."/>
            <person name="Bruce D."/>
            <person name="Goodwin L."/>
            <person name="Pitluck S."/>
            <person name="Saunders E."/>
            <person name="Detter J.C."/>
            <person name="Han C."/>
            <person name="Tapia R."/>
            <person name="Land M."/>
            <person name="Hauser L."/>
            <person name="Kyrpides N."/>
            <person name="Mikhailova N."/>
            <person name="Flores G."/>
            <person name="Reysenbach A.-L."/>
            <person name="Woyke T."/>
        </authorList>
    </citation>
    <scope>NUCLEOTIDE SEQUENCE</scope>
    <source>
        <strain evidence="1">T469</strain>
    </source>
</reference>
<gene>
    <name evidence="1" type="ordered locus">Aboo_1528</name>
</gene>
<dbReference type="KEGG" id="abi:Aboo_1528"/>
<dbReference type="GeneID" id="8828497"/>
<accession>D3TB55</accession>
<keyword evidence="2" id="KW-1185">Reference proteome</keyword>
<protein>
    <recommendedName>
        <fullName evidence="3">Transcription regulator AsnC/Lrp ligand binding domain-containing protein</fullName>
    </recommendedName>
</protein>
<evidence type="ECO:0000313" key="2">
    <source>
        <dbReference type="Proteomes" id="UP000001400"/>
    </source>
</evidence>
<name>D3TB55_ACIB4</name>
<dbReference type="AlphaFoldDB" id="D3TB55"/>
<sequence length="78" mass="8953">MIFIMFATANPERFADLFHLLRNMNVPEGIKIREKLEIFGKPDVVLVFEAPNEELASSFIEQFGRVSTVTTHLAMRVK</sequence>
<proteinExistence type="predicted"/>
<organism evidence="1 2">
    <name type="scientific">Aciduliprofundum boonei (strain DSM 19572 / T469)</name>
    <dbReference type="NCBI Taxonomy" id="439481"/>
    <lineage>
        <taxon>Archaea</taxon>
        <taxon>Methanobacteriati</taxon>
        <taxon>Thermoplasmatota</taxon>
        <taxon>DHVE2 group</taxon>
        <taxon>Candidatus Aciduliprofundum</taxon>
    </lineage>
</organism>
<dbReference type="EMBL" id="CP001941">
    <property type="protein sequence ID" value="ADD09334.1"/>
    <property type="molecule type" value="Genomic_DNA"/>
</dbReference>
<evidence type="ECO:0000313" key="1">
    <source>
        <dbReference type="EMBL" id="ADD09334.1"/>
    </source>
</evidence>
<dbReference type="RefSeq" id="WP_012997471.1">
    <property type="nucleotide sequence ID" value="NC_013926.1"/>
</dbReference>
<dbReference type="Proteomes" id="UP000001400">
    <property type="component" value="Chromosome"/>
</dbReference>